<dbReference type="Pfam" id="PF00685">
    <property type="entry name" value="Sulfotransfer_1"/>
    <property type="match status" value="1"/>
</dbReference>
<evidence type="ECO:0000259" key="3">
    <source>
        <dbReference type="Pfam" id="PF00685"/>
    </source>
</evidence>
<dbReference type="PANTHER" id="PTHR11783">
    <property type="entry name" value="SULFOTRANSFERASE SULT"/>
    <property type="match status" value="1"/>
</dbReference>
<keyword evidence="2" id="KW-0808">Transferase</keyword>
<protein>
    <recommendedName>
        <fullName evidence="3">Sulfotransferase domain-containing protein</fullName>
    </recommendedName>
</protein>
<dbReference type="Gene3D" id="3.40.50.300">
    <property type="entry name" value="P-loop containing nucleotide triphosphate hydrolases"/>
    <property type="match status" value="1"/>
</dbReference>
<feature type="domain" description="Sulfotransferase" evidence="3">
    <location>
        <begin position="96"/>
        <end position="339"/>
    </location>
</feature>
<proteinExistence type="inferred from homology"/>
<evidence type="ECO:0000256" key="2">
    <source>
        <dbReference type="ARBA" id="ARBA00022679"/>
    </source>
</evidence>
<accession>A0ABD3WBX0</accession>
<dbReference type="EMBL" id="JBJQND010000007">
    <property type="protein sequence ID" value="KAL3871416.1"/>
    <property type="molecule type" value="Genomic_DNA"/>
</dbReference>
<comment type="similarity">
    <text evidence="1">Belongs to the sulfotransferase 1 family.</text>
</comment>
<keyword evidence="5" id="KW-1185">Reference proteome</keyword>
<dbReference type="InterPro" id="IPR000863">
    <property type="entry name" value="Sulfotransferase_dom"/>
</dbReference>
<dbReference type="GO" id="GO:0016740">
    <property type="term" value="F:transferase activity"/>
    <property type="evidence" value="ECO:0007669"/>
    <property type="project" value="UniProtKB-KW"/>
</dbReference>
<dbReference type="Proteomes" id="UP001634394">
    <property type="component" value="Unassembled WGS sequence"/>
</dbReference>
<dbReference type="SUPFAM" id="SSF52540">
    <property type="entry name" value="P-loop containing nucleoside triphosphate hydrolases"/>
    <property type="match status" value="1"/>
</dbReference>
<dbReference type="InterPro" id="IPR027417">
    <property type="entry name" value="P-loop_NTPase"/>
</dbReference>
<evidence type="ECO:0000313" key="5">
    <source>
        <dbReference type="Proteomes" id="UP001634394"/>
    </source>
</evidence>
<organism evidence="4 5">
    <name type="scientific">Sinanodonta woodiana</name>
    <name type="common">Chinese pond mussel</name>
    <name type="synonym">Anodonta woodiana</name>
    <dbReference type="NCBI Taxonomy" id="1069815"/>
    <lineage>
        <taxon>Eukaryota</taxon>
        <taxon>Metazoa</taxon>
        <taxon>Spiralia</taxon>
        <taxon>Lophotrochozoa</taxon>
        <taxon>Mollusca</taxon>
        <taxon>Bivalvia</taxon>
        <taxon>Autobranchia</taxon>
        <taxon>Heteroconchia</taxon>
        <taxon>Palaeoheterodonta</taxon>
        <taxon>Unionida</taxon>
        <taxon>Unionoidea</taxon>
        <taxon>Unionidae</taxon>
        <taxon>Unioninae</taxon>
        <taxon>Sinanodonta</taxon>
    </lineage>
</organism>
<comment type="caution">
    <text evidence="4">The sequence shown here is derived from an EMBL/GenBank/DDBJ whole genome shotgun (WGS) entry which is preliminary data.</text>
</comment>
<evidence type="ECO:0000256" key="1">
    <source>
        <dbReference type="ARBA" id="ARBA00005771"/>
    </source>
</evidence>
<sequence>MSVVSFPDAGGDLLTLLQVDGELYPYNGDVGQANEIRASANAKARPDDIILCNYPKSDAGGDLLTLLQVDGELYPYNGDVEQANEIRASANAKARPDDIILCNYPKSGCHWMWEVIKMILQGSATTIPDFKENHMIELITANAMAVIPSPRVINTHMKFAQLPRDMIEKRCKIVLILRNPKDVAVSFYHHHIGLVNLYQYEGKWENYLSLFNNGKVDWGSFYDYVHSWEKTIHENPTHPIHVVYYEDMKADSAAEVRRLANFMGVSLSDDLIEAIAEKCSFQNMVKDKMGLEDEKWRKVWRDEKPRMYRKGEVGDWKNWFTVAQNEEFDRIYAERMANSKLKFRFTL</sequence>
<name>A0ABD3WBX0_SINWO</name>
<dbReference type="AlphaFoldDB" id="A0ABD3WBX0"/>
<evidence type="ECO:0000313" key="4">
    <source>
        <dbReference type="EMBL" id="KAL3871416.1"/>
    </source>
</evidence>
<reference evidence="4 5" key="1">
    <citation type="submission" date="2024-11" db="EMBL/GenBank/DDBJ databases">
        <title>Chromosome-level genome assembly of the freshwater bivalve Anodonta woodiana.</title>
        <authorList>
            <person name="Chen X."/>
        </authorList>
    </citation>
    <scope>NUCLEOTIDE SEQUENCE [LARGE SCALE GENOMIC DNA]</scope>
    <source>
        <strain evidence="4">MN2024</strain>
        <tissue evidence="4">Gills</tissue>
    </source>
</reference>
<gene>
    <name evidence="4" type="ORF">ACJMK2_039416</name>
</gene>